<dbReference type="HOGENOM" id="CLU_2083200_0_0_5"/>
<dbReference type="STRING" id="1123237.Salmuc_01068"/>
<gene>
    <name evidence="1" type="ORF">Salmuc_01068</name>
</gene>
<evidence type="ECO:0000313" key="2">
    <source>
        <dbReference type="Proteomes" id="UP000015347"/>
    </source>
</evidence>
<sequence length="117" mass="12900">MSLPNAMTPEDLRLVATVTRAFHCANKIHEDETFVFDHKGRLLADQSSANLCIGMICKLQPALMMAQDRLAEGLHPVGRYAHFDCFDTGIDHGGTGKVYVEMSLVDARTGQEVPKPE</sequence>
<comment type="caution">
    <text evidence="1">The sequence shown here is derived from an EMBL/GenBank/DDBJ whole genome shotgun (WGS) entry which is preliminary data.</text>
</comment>
<evidence type="ECO:0000313" key="1">
    <source>
        <dbReference type="EMBL" id="EPX85112.1"/>
    </source>
</evidence>
<accession>S9QZV9</accession>
<reference evidence="2" key="1">
    <citation type="journal article" date="2014" name="Stand. Genomic Sci.">
        <title>Genome sequence of the exopolysaccharide-producing Salipiger mucosus type strain (DSM 16094(T)), a moderately halophilic member of the Roseobacter clade.</title>
        <authorList>
            <person name="Riedel T."/>
            <person name="Spring S."/>
            <person name="Fiebig A."/>
            <person name="Petersen J."/>
            <person name="Kyrpides N.C."/>
            <person name="Goker M."/>
            <person name="Klenk H.P."/>
        </authorList>
    </citation>
    <scope>NUCLEOTIDE SEQUENCE [LARGE SCALE GENOMIC DNA]</scope>
    <source>
        <strain evidence="2">DSM 16094</strain>
    </source>
</reference>
<dbReference type="AlphaFoldDB" id="S9QZV9"/>
<dbReference type="eggNOG" id="ENOG5033YXE">
    <property type="taxonomic scope" value="Bacteria"/>
</dbReference>
<protein>
    <submittedName>
        <fullName evidence="1">Uncharacterized protein</fullName>
    </submittedName>
</protein>
<dbReference type="RefSeq" id="WP_020040859.1">
    <property type="nucleotide sequence ID" value="NZ_KE557273.1"/>
</dbReference>
<dbReference type="OrthoDB" id="7851582at2"/>
<organism evidence="1 2">
    <name type="scientific">Salipiger mucosus DSM 16094</name>
    <dbReference type="NCBI Taxonomy" id="1123237"/>
    <lineage>
        <taxon>Bacteria</taxon>
        <taxon>Pseudomonadati</taxon>
        <taxon>Pseudomonadota</taxon>
        <taxon>Alphaproteobacteria</taxon>
        <taxon>Rhodobacterales</taxon>
        <taxon>Roseobacteraceae</taxon>
        <taxon>Salipiger</taxon>
    </lineage>
</organism>
<dbReference type="EMBL" id="APVH01000010">
    <property type="protein sequence ID" value="EPX85112.1"/>
    <property type="molecule type" value="Genomic_DNA"/>
</dbReference>
<keyword evidence="2" id="KW-1185">Reference proteome</keyword>
<dbReference type="Proteomes" id="UP000015347">
    <property type="component" value="Unassembled WGS sequence"/>
</dbReference>
<name>S9QZV9_9RHOB</name>
<proteinExistence type="predicted"/>